<name>A0A0G0ZBW2_9BACT</name>
<proteinExistence type="predicted"/>
<gene>
    <name evidence="3" type="ORF">UU78_C0080G0010</name>
</gene>
<dbReference type="EMBL" id="LCBY01000080">
    <property type="protein sequence ID" value="KKS19571.1"/>
    <property type="molecule type" value="Genomic_DNA"/>
</dbReference>
<dbReference type="Proteomes" id="UP000034371">
    <property type="component" value="Unassembled WGS sequence"/>
</dbReference>
<evidence type="ECO:0000313" key="4">
    <source>
        <dbReference type="Proteomes" id="UP000034371"/>
    </source>
</evidence>
<sequence length="261" mass="27660">MNKLQRGFIPLIPLLVIGGSFLITAGVVFVKTEGFSSFSKKARAGNDCPSKESKSDCESLRDTQNRVKCQWVDLSKDALGVTTEGETSVLGQNTTKEIVGTKKVVIPTNKTAAKNEEAKKQPIPTNTTAAKKDKKSGNCITISYTDAPASTVTPNPSKTPSPVRSSAQSTPTATKARATPTKTPFEQCRDAKGGGGRSAQSGSVCYMKDCASDCQYKYTHNDPCTRTSTGWDCTNACGNHSCKTPTATPKRSSGSTTNTAN</sequence>
<protein>
    <submittedName>
        <fullName evidence="3">Uncharacterized protein</fullName>
    </submittedName>
</protein>
<evidence type="ECO:0000256" key="1">
    <source>
        <dbReference type="SAM" id="MobiDB-lite"/>
    </source>
</evidence>
<evidence type="ECO:0000313" key="3">
    <source>
        <dbReference type="EMBL" id="KKS19571.1"/>
    </source>
</evidence>
<dbReference type="AlphaFoldDB" id="A0A0G0ZBW2"/>
<keyword evidence="2" id="KW-0472">Membrane</keyword>
<feature type="compositionally biased region" description="Polar residues" evidence="1">
    <location>
        <begin position="146"/>
        <end position="169"/>
    </location>
</feature>
<keyword evidence="2" id="KW-1133">Transmembrane helix</keyword>
<feature type="transmembrane region" description="Helical" evidence="2">
    <location>
        <begin position="7"/>
        <end position="30"/>
    </location>
</feature>
<feature type="region of interest" description="Disordered" evidence="1">
    <location>
        <begin position="146"/>
        <end position="202"/>
    </location>
</feature>
<keyword evidence="2" id="KW-0812">Transmembrane</keyword>
<feature type="compositionally biased region" description="Low complexity" evidence="1">
    <location>
        <begin position="170"/>
        <end position="184"/>
    </location>
</feature>
<reference evidence="3 4" key="1">
    <citation type="journal article" date="2015" name="Nature">
        <title>rRNA introns, odd ribosomes, and small enigmatic genomes across a large radiation of phyla.</title>
        <authorList>
            <person name="Brown C.T."/>
            <person name="Hug L.A."/>
            <person name="Thomas B.C."/>
            <person name="Sharon I."/>
            <person name="Castelle C.J."/>
            <person name="Singh A."/>
            <person name="Wilkins M.J."/>
            <person name="Williams K.H."/>
            <person name="Banfield J.F."/>
        </authorList>
    </citation>
    <scope>NUCLEOTIDE SEQUENCE [LARGE SCALE GENOMIC DNA]</scope>
</reference>
<accession>A0A0G0ZBW2</accession>
<evidence type="ECO:0000256" key="2">
    <source>
        <dbReference type="SAM" id="Phobius"/>
    </source>
</evidence>
<comment type="caution">
    <text evidence="3">The sequence shown here is derived from an EMBL/GenBank/DDBJ whole genome shotgun (WGS) entry which is preliminary data.</text>
</comment>
<organism evidence="3 4">
    <name type="scientific">Candidatus Roizmanbacteria bacterium GW2011_GWC2_41_7</name>
    <dbReference type="NCBI Taxonomy" id="1618487"/>
    <lineage>
        <taxon>Bacteria</taxon>
        <taxon>Candidatus Roizmaniibacteriota</taxon>
    </lineage>
</organism>
<feature type="region of interest" description="Disordered" evidence="1">
    <location>
        <begin position="112"/>
        <end position="134"/>
    </location>
</feature>
<feature type="region of interest" description="Disordered" evidence="1">
    <location>
        <begin position="241"/>
        <end position="261"/>
    </location>
</feature>